<dbReference type="AlphaFoldDB" id="A0A5D0MMT6"/>
<dbReference type="GO" id="GO:0016787">
    <property type="term" value="F:hydrolase activity"/>
    <property type="evidence" value="ECO:0007669"/>
    <property type="project" value="UniProtKB-KW"/>
</dbReference>
<evidence type="ECO:0000256" key="1">
    <source>
        <dbReference type="ARBA" id="ARBA00022801"/>
    </source>
</evidence>
<evidence type="ECO:0000259" key="2">
    <source>
        <dbReference type="Pfam" id="PF13286"/>
    </source>
</evidence>
<comment type="caution">
    <text evidence="3">The sequence shown here is derived from an EMBL/GenBank/DDBJ whole genome shotgun (WGS) entry which is preliminary data.</text>
</comment>
<gene>
    <name evidence="3" type="ORF">FXF49_07270</name>
</gene>
<sequence>MLSSTNERHDSLRWKWGFFSAVEDLDNKKDINKVSFKNQKILKLMKVHQPSPNASLYGKYQCVLDYVSGMTDNFAVTLAQQLKGVRSSFQRI</sequence>
<dbReference type="Gene3D" id="1.10.3550.10">
    <property type="entry name" value="eoxyguanosinetriphosphate triphosphohydrolase domain-like"/>
    <property type="match status" value="1"/>
</dbReference>
<keyword evidence="1" id="KW-0378">Hydrolase</keyword>
<evidence type="ECO:0000313" key="3">
    <source>
        <dbReference type="EMBL" id="TYB33255.1"/>
    </source>
</evidence>
<feature type="domain" description="Phosphohydrolase-associated" evidence="2">
    <location>
        <begin position="58"/>
        <end position="80"/>
    </location>
</feature>
<protein>
    <recommendedName>
        <fullName evidence="2">Phosphohydrolase-associated domain-containing protein</fullName>
    </recommendedName>
</protein>
<reference evidence="3 4" key="1">
    <citation type="submission" date="2019-08" db="EMBL/GenBank/DDBJ databases">
        <title>Genomic characterization of a novel candidate phylum (ARYD3) from a high temperature, high salinity tertiary oil reservoir in north central Oklahoma, USA.</title>
        <authorList>
            <person name="Youssef N.H."/>
            <person name="Yadav A."/>
            <person name="Elshahed M.S."/>
        </authorList>
    </citation>
    <scope>NUCLEOTIDE SEQUENCE [LARGE SCALE GENOMIC DNA]</scope>
    <source>
        <strain evidence="3">ARYD1</strain>
    </source>
</reference>
<organism evidence="3 4">
    <name type="scientific">Flexistipes sinusarabici</name>
    <dbReference type="NCBI Taxonomy" id="2352"/>
    <lineage>
        <taxon>Bacteria</taxon>
        <taxon>Pseudomonadati</taxon>
        <taxon>Deferribacterota</taxon>
        <taxon>Deferribacteres</taxon>
        <taxon>Deferribacterales</taxon>
        <taxon>Flexistipitaceae</taxon>
        <taxon>Flexistipes</taxon>
    </lineage>
</organism>
<dbReference type="Proteomes" id="UP000323337">
    <property type="component" value="Unassembled WGS sequence"/>
</dbReference>
<name>A0A5D0MMT6_FLESI</name>
<dbReference type="EMBL" id="VSIV01000170">
    <property type="protein sequence ID" value="TYB33255.1"/>
    <property type="molecule type" value="Genomic_DNA"/>
</dbReference>
<dbReference type="Pfam" id="PF13286">
    <property type="entry name" value="HD_assoc"/>
    <property type="match status" value="1"/>
</dbReference>
<evidence type="ECO:0000313" key="4">
    <source>
        <dbReference type="Proteomes" id="UP000323337"/>
    </source>
</evidence>
<dbReference type="InterPro" id="IPR027432">
    <property type="entry name" value="dGTP_triphosphohydrolase_C"/>
</dbReference>
<proteinExistence type="predicted"/>
<accession>A0A5D0MMT6</accession>
<dbReference type="InterPro" id="IPR026875">
    <property type="entry name" value="PHydrolase_assoc_dom"/>
</dbReference>